<evidence type="ECO:0000313" key="2">
    <source>
        <dbReference type="EMBL" id="KHO23868.1"/>
    </source>
</evidence>
<dbReference type="InterPro" id="IPR051680">
    <property type="entry name" value="ATP-dep_Glu-Cys_Ligase-2"/>
</dbReference>
<evidence type="ECO:0000313" key="3">
    <source>
        <dbReference type="Proteomes" id="UP000031004"/>
    </source>
</evidence>
<dbReference type="Proteomes" id="UP000031004">
    <property type="component" value="Unassembled WGS sequence"/>
</dbReference>
<dbReference type="EMBL" id="JTLZ01000008">
    <property type="protein sequence ID" value="KHO23868.1"/>
    <property type="molecule type" value="Genomic_DNA"/>
</dbReference>
<dbReference type="PANTHER" id="PTHR34595:SF7">
    <property type="entry name" value="SLL1039 PROTEIN"/>
    <property type="match status" value="1"/>
</dbReference>
<proteinExistence type="predicted"/>
<sequence length="324" mass="36139">MLARNAESLYWIGRYVERADDTARILDVTVHQLLEDSSVDPDIASRTLLRVLGIEPPAQRLDVWSLTDIVAFSRDSSGISIVDSISAARENARGAREVTSTEIWECLNTTYNALAERERAAKRLGPHEFLSYVEGRAAMFAGLADSTLSRDDGYRFMLLGRAIERVDMMVRLLLSRVGDSASSPAWVTLLRSAGAHDTYLRTYRGVLDAGRVVEFMLLDRLFPRSIFFSLRLAEHSLDEVLNRPHDRLGATAEAQRLLGRARSELEFLPPGALLESLDTRLAGLQKTCRDVGEALALQYFHSAPWVAWTDAGRSDMVVIEEGEV</sequence>
<keyword evidence="3" id="KW-1185">Reference proteome</keyword>
<name>A0ABR4YSD7_9MYCO</name>
<dbReference type="PANTHER" id="PTHR34595">
    <property type="entry name" value="BLR5612 PROTEIN"/>
    <property type="match status" value="1"/>
</dbReference>
<dbReference type="Pfam" id="PF04168">
    <property type="entry name" value="Alpha-E"/>
    <property type="match status" value="1"/>
</dbReference>
<dbReference type="RefSeq" id="WP_039322159.1">
    <property type="nucleotide sequence ID" value="NZ_JACKSA010000369.1"/>
</dbReference>
<protein>
    <recommendedName>
        <fullName evidence="1">DUF403 domain-containing protein</fullName>
    </recommendedName>
</protein>
<feature type="domain" description="DUF403" evidence="1">
    <location>
        <begin position="1"/>
        <end position="300"/>
    </location>
</feature>
<dbReference type="InterPro" id="IPR007296">
    <property type="entry name" value="DUF403"/>
</dbReference>
<reference evidence="2 3" key="1">
    <citation type="submission" date="2014-11" db="EMBL/GenBank/DDBJ databases">
        <title>Mycobacterium setense Manresensis Genome.</title>
        <authorList>
            <person name="Rech G."/>
            <person name="Sumoy L."/>
        </authorList>
    </citation>
    <scope>NUCLEOTIDE SEQUENCE [LARGE SCALE GENOMIC DNA]</scope>
    <source>
        <strain evidence="2 3">Manresensis</strain>
    </source>
</reference>
<evidence type="ECO:0000259" key="1">
    <source>
        <dbReference type="Pfam" id="PF04168"/>
    </source>
</evidence>
<gene>
    <name evidence="2" type="ORF">QQ44_16950</name>
</gene>
<accession>A0ABR4YSD7</accession>
<comment type="caution">
    <text evidence="2">The sequence shown here is derived from an EMBL/GenBank/DDBJ whole genome shotgun (WGS) entry which is preliminary data.</text>
</comment>
<organism evidence="2 3">
    <name type="scientific">Mycolicibacterium setense</name>
    <dbReference type="NCBI Taxonomy" id="431269"/>
    <lineage>
        <taxon>Bacteria</taxon>
        <taxon>Bacillati</taxon>
        <taxon>Actinomycetota</taxon>
        <taxon>Actinomycetes</taxon>
        <taxon>Mycobacteriales</taxon>
        <taxon>Mycobacteriaceae</taxon>
        <taxon>Mycolicibacterium</taxon>
    </lineage>
</organism>